<accession>A0A6J0L5W4</accession>
<dbReference type="KEGG" id="rsz:108826068"/>
<proteinExistence type="predicted"/>
<evidence type="ECO:0000313" key="3">
    <source>
        <dbReference type="Proteomes" id="UP000504610"/>
    </source>
</evidence>
<dbReference type="KEGG" id="rsz:130505447"/>
<evidence type="ECO:0000256" key="2">
    <source>
        <dbReference type="SAM" id="MobiDB-lite"/>
    </source>
</evidence>
<dbReference type="KEGG" id="rsz:130508169"/>
<gene>
    <name evidence="4" type="primary">LOC108826068</name>
    <name evidence="5" type="synonym">LOC130505447</name>
    <name evidence="6" type="synonym">LOC130508169</name>
</gene>
<dbReference type="Proteomes" id="UP000504610">
    <property type="component" value="Chromosome 2"/>
</dbReference>
<feature type="region of interest" description="Disordered" evidence="2">
    <location>
        <begin position="64"/>
        <end position="92"/>
    </location>
</feature>
<dbReference type="PANTHER" id="PTHR34807:SF8">
    <property type="entry name" value="(RAPE) HYPOTHETICAL PROTEIN"/>
    <property type="match status" value="1"/>
</dbReference>
<dbReference type="RefSeq" id="XP_056859440.1">
    <property type="nucleotide sequence ID" value="XM_057003460.1"/>
</dbReference>
<dbReference type="RefSeq" id="XP_056856035.1">
    <property type="nucleotide sequence ID" value="XM_057000055.1"/>
</dbReference>
<feature type="coiled-coil region" evidence="1">
    <location>
        <begin position="37"/>
        <end position="64"/>
    </location>
</feature>
<dbReference type="PANTHER" id="PTHR34807">
    <property type="entry name" value="OS08G0270800 PROTEIN"/>
    <property type="match status" value="1"/>
</dbReference>
<reference evidence="3" key="1">
    <citation type="journal article" date="2019" name="Database">
        <title>The radish genome database (RadishGD): an integrated information resource for radish genomics.</title>
        <authorList>
            <person name="Yu H.J."/>
            <person name="Baek S."/>
            <person name="Lee Y.J."/>
            <person name="Cho A."/>
            <person name="Mun J.H."/>
        </authorList>
    </citation>
    <scope>NUCLEOTIDE SEQUENCE [LARGE SCALE GENOMIC DNA]</scope>
    <source>
        <strain evidence="3">cv. WK10039</strain>
    </source>
</reference>
<protein>
    <submittedName>
        <fullName evidence="4">Uncharacterized protein LOC108826068</fullName>
    </submittedName>
    <submittedName>
        <fullName evidence="5">Uncharacterized protein LOC130505447</fullName>
    </submittedName>
    <submittedName>
        <fullName evidence="6">Uncharacterized protein LOC130508169</fullName>
    </submittedName>
</protein>
<keyword evidence="1" id="KW-0175">Coiled coil</keyword>
<name>A0A6J0L5W4_RAPSA</name>
<organism evidence="3 4">
    <name type="scientific">Raphanus sativus</name>
    <name type="common">Radish</name>
    <name type="synonym">Raphanus raphanistrum var. sativus</name>
    <dbReference type="NCBI Taxonomy" id="3726"/>
    <lineage>
        <taxon>Eukaryota</taxon>
        <taxon>Viridiplantae</taxon>
        <taxon>Streptophyta</taxon>
        <taxon>Embryophyta</taxon>
        <taxon>Tracheophyta</taxon>
        <taxon>Spermatophyta</taxon>
        <taxon>Magnoliopsida</taxon>
        <taxon>eudicotyledons</taxon>
        <taxon>Gunneridae</taxon>
        <taxon>Pentapetalae</taxon>
        <taxon>rosids</taxon>
        <taxon>malvids</taxon>
        <taxon>Brassicales</taxon>
        <taxon>Brassicaceae</taxon>
        <taxon>Brassiceae</taxon>
        <taxon>Raphanus</taxon>
    </lineage>
</organism>
<evidence type="ECO:0000313" key="5">
    <source>
        <dbReference type="RefSeq" id="XP_056856035.1"/>
    </source>
</evidence>
<feature type="region of interest" description="Disordered" evidence="2">
    <location>
        <begin position="118"/>
        <end position="147"/>
    </location>
</feature>
<sequence>MKEITDSVDPRIMFKHQSLMQDYHDLQKETEFKMRKLEMMKQRRSNLDAEVRFLRRRYKHLKQDQTLETSPDMLKVPSKQSGKRKKYSAPRHKDTICNEKKEALAALLDNANCELDNKNPKRTRGNEVLSNTTPLPDLNGDGRSTDKFPTGFDLNQISREEEEPEANGGQVLAEATKKEVLGDGIDDLRGGMKLPICRDVEKELNRTAVKRKVSWQDPVALSV</sequence>
<dbReference type="OrthoDB" id="993453at2759"/>
<feature type="compositionally biased region" description="Basic residues" evidence="2">
    <location>
        <begin position="81"/>
        <end position="90"/>
    </location>
</feature>
<evidence type="ECO:0000313" key="4">
    <source>
        <dbReference type="RefSeq" id="XP_018454951.1"/>
    </source>
</evidence>
<keyword evidence="3" id="KW-1185">Reference proteome</keyword>
<dbReference type="RefSeq" id="XP_018454951.1">
    <property type="nucleotide sequence ID" value="XM_018599449.2"/>
</dbReference>
<evidence type="ECO:0000256" key="1">
    <source>
        <dbReference type="SAM" id="Coils"/>
    </source>
</evidence>
<dbReference type="AlphaFoldDB" id="A0A6J0L5W4"/>
<evidence type="ECO:0000313" key="6">
    <source>
        <dbReference type="RefSeq" id="XP_056859440.1"/>
    </source>
</evidence>
<dbReference type="GeneID" id="108826068"/>
<reference evidence="4 5" key="2">
    <citation type="submission" date="2025-04" db="UniProtKB">
        <authorList>
            <consortium name="RefSeq"/>
        </authorList>
    </citation>
    <scope>IDENTIFICATION</scope>
    <source>
        <tissue evidence="4 5">Leaf</tissue>
    </source>
</reference>